<gene>
    <name evidence="3" type="primary">54</name>
    <name evidence="3" type="ORF">PBI_CATDAWG_54</name>
</gene>
<feature type="compositionally biased region" description="Basic and acidic residues" evidence="2">
    <location>
        <begin position="350"/>
        <end position="366"/>
    </location>
</feature>
<feature type="region of interest" description="Disordered" evidence="2">
    <location>
        <begin position="1431"/>
        <end position="1484"/>
    </location>
</feature>
<proteinExistence type="predicted"/>
<evidence type="ECO:0000313" key="4">
    <source>
        <dbReference type="Proteomes" id="UP000015578"/>
    </source>
</evidence>
<reference evidence="3 4" key="1">
    <citation type="submission" date="2013-05" db="EMBL/GenBank/DDBJ databases">
        <authorList>
            <person name="Farina J."/>
            <person name="Richards K."/>
            <person name="Hiller J."/>
            <person name="Gannon D."/>
            <person name="Reifsnyder R."/>
            <person name="Vogel A."/>
            <person name="Ganski A."/>
            <person name="Massaley M."/>
            <person name="Carzo S."/>
            <person name="Brower C."/>
            <person name="Semler R."/>
            <person name="Smith V."/>
            <person name="Friel S."/>
            <person name="Flynn L."/>
            <person name="Moran D.J."/>
            <person name="Wodarski D.M."/>
            <person name="Harrison M.A."/>
            <person name="Dunbar D.A."/>
            <person name="Wang X."/>
            <person name="Crowell R."/>
            <person name="Bostrom M.A."/>
            <person name="Burke M."/>
            <person name="Wright G.M."/>
            <person name="Gregory S.G."/>
            <person name="Colman S.D."/>
            <person name="Bradley K.W."/>
            <person name="Khaja R."/>
            <person name="Lewis M.F."/>
            <person name="Barker L.P."/>
            <person name="Asai D.J."/>
            <person name="Bowman C.A."/>
            <person name="Russell D.A."/>
            <person name="Pope W.H."/>
            <person name="Jacobs-Sera D."/>
            <person name="Hendrix R.W."/>
            <person name="Hatfull G.F."/>
        </authorList>
    </citation>
    <scope>NUCLEOTIDE SEQUENCE [LARGE SCALE GENOMIC DNA]</scope>
</reference>
<evidence type="ECO:0000256" key="1">
    <source>
        <dbReference type="SAM" id="Coils"/>
    </source>
</evidence>
<keyword evidence="1" id="KW-0175">Coiled coil</keyword>
<feature type="compositionally biased region" description="Polar residues" evidence="2">
    <location>
        <begin position="340"/>
        <end position="349"/>
    </location>
</feature>
<name>S5Y943_9CAUD</name>
<feature type="region of interest" description="Disordered" evidence="2">
    <location>
        <begin position="335"/>
        <end position="396"/>
    </location>
</feature>
<dbReference type="KEGG" id="vg:16546063"/>
<feature type="compositionally biased region" description="Basic and acidic residues" evidence="2">
    <location>
        <begin position="374"/>
        <end position="396"/>
    </location>
</feature>
<dbReference type="GeneID" id="16546063"/>
<evidence type="ECO:0000313" key="3">
    <source>
        <dbReference type="EMBL" id="AGT12025.1"/>
    </source>
</evidence>
<dbReference type="Proteomes" id="UP000015578">
    <property type="component" value="Segment"/>
</dbReference>
<dbReference type="RefSeq" id="YP_008409223.1">
    <property type="nucleotide sequence ID" value="NC_022057.1"/>
</dbReference>
<feature type="compositionally biased region" description="Pro residues" evidence="2">
    <location>
        <begin position="909"/>
        <end position="920"/>
    </location>
</feature>
<organism evidence="3 4">
    <name type="scientific">Mycobacterium phage Catdawg</name>
    <dbReference type="NCBI Taxonomy" id="1340819"/>
    <lineage>
        <taxon>Viruses</taxon>
        <taxon>Duplodnaviria</taxon>
        <taxon>Heunggongvirae</taxon>
        <taxon>Uroviricota</taxon>
        <taxon>Caudoviricetes</taxon>
        <taxon>Corndogvirus</taxon>
        <taxon>Corndogvirus catdawg</taxon>
    </lineage>
</organism>
<keyword evidence="4" id="KW-1185">Reference proteome</keyword>
<accession>S5Y943</accession>
<feature type="region of interest" description="Disordered" evidence="2">
    <location>
        <begin position="909"/>
        <end position="950"/>
    </location>
</feature>
<sequence>MPIHIDIYAHLQKNRLIKEGEELKRYVDSLERDVNKRLDQSARRVALGPTSKLVKLNDQNAASLDRAVNATDAYILATERLNEAKNKLRAVNRRVERTEEQREKKAKARAKAEAEVADAELQQAFAAQQLSRATNDLTRNTEELRKETTEHGKNQRKVTKLVKETKKEFTQLTRTVNRQRRELEDLRSTHQGEIKDNRALVKQLERVTDATKKTTIERDKYNEMVKEGVATHKQLRDQAERARQAYITEQRVLRDTRQSISDVVAGREKHDVVVNSNATSLAKLSRAAMKYRKDSEGLRAVNDEVIRSNTSLTRAFDRVGDATRNAHAEHQKYNRMARDTSVSQDQLRQQAERVSDAYEKQARAARDASTALQNHRERETEMERRKALTGRRNQDFDPGRWAARNLGALTPLGTVTPTLVLPLGTAFIQLANGAVAASQSIALLPTVLTAGAAAFGTIKMATYGFSDTIGALVDGDLEKFAEEINKLSPAAQQAALMFQHLLPEMMEIQKAAQEAFFAGAPQLGYQLFRGLGPMIGNLTTEIAKSMNRSMKGVGRMLLSGEGLESISTITQNLAEGFRQLEPAIVSISKAFLDLTRQGSLLWPSMAEDIAAMTDNFRQFISETRKSGALKNFMRQGWEALKAVGASLLDFGKMLYDVFGLKSQADIERFRETMSEMTDMIGIFLSALKVFFEDIAGLFREASDFLKLFGIESDGAAKVLARLAEAWLFVHAVKRIKDLVTVTKEWVAALKMAAAVDAGSDLIGMVGGKGGKGGGGVGIAGRFGNLFRAAPIAMYAGGGSVAAALGPAAPAIAGIAGPAIAATSALVGLGAAAIWATHKLSDYGKDLPPGAAPTYDNLASGAVPGTITPGDQSGIPKPNLTDADKARLKYMGKNPATMTAKEIYEALGKPVPPPAPKPPPAGAWSVPGSFSGANGPVSQIDPDKVGGSLSSLGSPFNTDIFSLPGPFDVPGIPGDPADWQSTPGTFELDKIPIGAFGGAEWDVPHGVFDIPRMLKPGDSGFGKPGAWNVDPWKVQQAQWQVEDAKVRAEESRKNYLKLAAEGTATQDDINRAAYDVIQAERSWMESMRGLKEAERGEFEAFDKQTKTFADDLREALGDMGAALDADFGISKGLAGIAENITKFVATLAAAPVLGAMKGYQAGLGFPGGKGVGSGLVGIAAAQMGYYEQNEDATAFFGGNGYGAQQQAMWQQYGSNYGLSGSYGPGPGNYMVPSNYGPREPYGLPGNTDTGGYGSSGKVFPPWVHEIERIFGVKASTYAGHQTDGANGVTDGNLQVAPNPNGENRGIDWSAPNTPEGIAAMQRLADYLKQIPDALEMVIWRNPNTGQSVEIGSGKIWPGLYGNGTLAEHENHVHTRQSASIPLPQGYAPQQPQVPYGSPYYQVPQAYAYGPQPGVFDDGGVLPPGPSIVINNTGKPEPLVPPVDPKATSVDPNTTTHGLTGGQVPPGTPNSPQLTPGGAPTPLGVPTQGTTIGSEVEPYAGYGGGFKVGGGILGSALNAAASAAGGAGGPGGAATAAALQIGIQEIQRGIEYGAEVAGITAQGIIDTVLPAGGSKLAQENWITRIAGGIIGAAPAIPNLAGNGGKLGQGANLPGVGPATPEQIAAQNMDPNRTQHTGTGPPPGPTNNTGVYIENYNTLDNRGASQDFGRYAIPGQR</sequence>
<feature type="coiled-coil region" evidence="1">
    <location>
        <begin position="74"/>
        <end position="189"/>
    </location>
</feature>
<protein>
    <submittedName>
        <fullName evidence="3">Tape measure protein</fullName>
    </submittedName>
</protein>
<feature type="coiled-coil region" evidence="1">
    <location>
        <begin position="1033"/>
        <end position="1060"/>
    </location>
</feature>
<dbReference type="EMBL" id="KF017002">
    <property type="protein sequence ID" value="AGT12025.1"/>
    <property type="molecule type" value="Genomic_DNA"/>
</dbReference>
<evidence type="ECO:0000256" key="2">
    <source>
        <dbReference type="SAM" id="MobiDB-lite"/>
    </source>
</evidence>